<keyword evidence="3" id="KW-1185">Reference proteome</keyword>
<feature type="transmembrane region" description="Helical" evidence="1">
    <location>
        <begin position="67"/>
        <end position="87"/>
    </location>
</feature>
<evidence type="ECO:0000256" key="1">
    <source>
        <dbReference type="SAM" id="Phobius"/>
    </source>
</evidence>
<keyword evidence="1" id="KW-1133">Transmembrane helix</keyword>
<feature type="transmembrane region" description="Helical" evidence="1">
    <location>
        <begin position="170"/>
        <end position="191"/>
    </location>
</feature>
<keyword evidence="1" id="KW-0472">Membrane</keyword>
<evidence type="ECO:0000313" key="2">
    <source>
        <dbReference type="EMBL" id="KAF9457507.1"/>
    </source>
</evidence>
<evidence type="ECO:0000313" key="3">
    <source>
        <dbReference type="Proteomes" id="UP000807353"/>
    </source>
</evidence>
<dbReference type="OrthoDB" id="3038990at2759"/>
<protein>
    <submittedName>
        <fullName evidence="2">Uncharacterized protein</fullName>
    </submittedName>
</protein>
<sequence>MTNSLNTTLLNTFAAMEDQTYKKSLTSEYVIVGGLSVLIWDIITHLQADYKIFVRNRTKFPTYIYLLSRWSTLLYAIVTAVFITAPIENCAALARVKCAVYHVTISSTALLFFLRVRAIFNQNRQISIIFFILWLIVVGGSMTAVVSISGTHIGDTPYCVFSDVRSYLTAIANISLALFDTCIFIAITWSLSTDHLTNKGDGLKGGMAALFGKYLPAFSKALLQDGQKYYMVAMVANLLVLALEFAPGVPPSFRALFLAPAIELTNIMACRVFRHTKKRRNEVVVHEASTMKFGKNNNMSIYIHTQPGGNNDSSIVEAGAGIKEGTDSGRVSKDLTSVV</sequence>
<dbReference type="Proteomes" id="UP000807353">
    <property type="component" value="Unassembled WGS sequence"/>
</dbReference>
<gene>
    <name evidence="2" type="ORF">BDZ94DRAFT_1240744</name>
</gene>
<reference evidence="2" key="1">
    <citation type="submission" date="2020-11" db="EMBL/GenBank/DDBJ databases">
        <authorList>
            <consortium name="DOE Joint Genome Institute"/>
            <person name="Ahrendt S."/>
            <person name="Riley R."/>
            <person name="Andreopoulos W."/>
            <person name="Labutti K."/>
            <person name="Pangilinan J."/>
            <person name="Ruiz-Duenas F.J."/>
            <person name="Barrasa J.M."/>
            <person name="Sanchez-Garcia M."/>
            <person name="Camarero S."/>
            <person name="Miyauchi S."/>
            <person name="Serrano A."/>
            <person name="Linde D."/>
            <person name="Babiker R."/>
            <person name="Drula E."/>
            <person name="Ayuso-Fernandez I."/>
            <person name="Pacheco R."/>
            <person name="Padilla G."/>
            <person name="Ferreira P."/>
            <person name="Barriuso J."/>
            <person name="Kellner H."/>
            <person name="Castanera R."/>
            <person name="Alfaro M."/>
            <person name="Ramirez L."/>
            <person name="Pisabarro A.G."/>
            <person name="Kuo A."/>
            <person name="Tritt A."/>
            <person name="Lipzen A."/>
            <person name="He G."/>
            <person name="Yan M."/>
            <person name="Ng V."/>
            <person name="Cullen D."/>
            <person name="Martin F."/>
            <person name="Rosso M.-N."/>
            <person name="Henrissat B."/>
            <person name="Hibbett D."/>
            <person name="Martinez A.T."/>
            <person name="Grigoriev I.V."/>
        </authorList>
    </citation>
    <scope>NUCLEOTIDE SEQUENCE</scope>
    <source>
        <strain evidence="2">CBS 247.69</strain>
    </source>
</reference>
<feature type="transmembrane region" description="Helical" evidence="1">
    <location>
        <begin position="255"/>
        <end position="273"/>
    </location>
</feature>
<comment type="caution">
    <text evidence="2">The sequence shown here is derived from an EMBL/GenBank/DDBJ whole genome shotgun (WGS) entry which is preliminary data.</text>
</comment>
<organism evidence="2 3">
    <name type="scientific">Collybia nuda</name>
    <dbReference type="NCBI Taxonomy" id="64659"/>
    <lineage>
        <taxon>Eukaryota</taxon>
        <taxon>Fungi</taxon>
        <taxon>Dikarya</taxon>
        <taxon>Basidiomycota</taxon>
        <taxon>Agaricomycotina</taxon>
        <taxon>Agaricomycetes</taxon>
        <taxon>Agaricomycetidae</taxon>
        <taxon>Agaricales</taxon>
        <taxon>Tricholomatineae</taxon>
        <taxon>Clitocybaceae</taxon>
        <taxon>Collybia</taxon>
    </lineage>
</organism>
<accession>A0A9P6C9T5</accession>
<name>A0A9P6C9T5_9AGAR</name>
<feature type="transmembrane region" description="Helical" evidence="1">
    <location>
        <begin position="128"/>
        <end position="150"/>
    </location>
</feature>
<feature type="transmembrane region" description="Helical" evidence="1">
    <location>
        <begin position="229"/>
        <end position="249"/>
    </location>
</feature>
<dbReference type="EMBL" id="MU150369">
    <property type="protein sequence ID" value="KAF9457507.1"/>
    <property type="molecule type" value="Genomic_DNA"/>
</dbReference>
<feature type="transmembrane region" description="Helical" evidence="1">
    <location>
        <begin position="29"/>
        <end position="46"/>
    </location>
</feature>
<keyword evidence="1" id="KW-0812">Transmembrane</keyword>
<dbReference type="AlphaFoldDB" id="A0A9P6C9T5"/>
<proteinExistence type="predicted"/>
<feature type="transmembrane region" description="Helical" evidence="1">
    <location>
        <begin position="99"/>
        <end position="116"/>
    </location>
</feature>